<name>A0A8J2PFC2_9HEXA</name>
<evidence type="ECO:0000313" key="1">
    <source>
        <dbReference type="EMBL" id="CAG7784735.1"/>
    </source>
</evidence>
<dbReference type="EMBL" id="CAJVCH010281697">
    <property type="protein sequence ID" value="CAG7784735.1"/>
    <property type="molecule type" value="Genomic_DNA"/>
</dbReference>
<gene>
    <name evidence="1" type="ORF">AFUS01_LOCUS23404</name>
</gene>
<evidence type="ECO:0000313" key="2">
    <source>
        <dbReference type="Proteomes" id="UP000708208"/>
    </source>
</evidence>
<organism evidence="1 2">
    <name type="scientific">Allacma fusca</name>
    <dbReference type="NCBI Taxonomy" id="39272"/>
    <lineage>
        <taxon>Eukaryota</taxon>
        <taxon>Metazoa</taxon>
        <taxon>Ecdysozoa</taxon>
        <taxon>Arthropoda</taxon>
        <taxon>Hexapoda</taxon>
        <taxon>Collembola</taxon>
        <taxon>Symphypleona</taxon>
        <taxon>Sminthuridae</taxon>
        <taxon>Allacma</taxon>
    </lineage>
</organism>
<dbReference type="AlphaFoldDB" id="A0A8J2PFC2"/>
<proteinExistence type="predicted"/>
<accession>A0A8J2PFC2</accession>
<dbReference type="Proteomes" id="UP000708208">
    <property type="component" value="Unassembled WGS sequence"/>
</dbReference>
<reference evidence="1" key="1">
    <citation type="submission" date="2021-06" db="EMBL/GenBank/DDBJ databases">
        <authorList>
            <person name="Hodson N. C."/>
            <person name="Mongue J. A."/>
            <person name="Jaron S. K."/>
        </authorList>
    </citation>
    <scope>NUCLEOTIDE SEQUENCE</scope>
</reference>
<comment type="caution">
    <text evidence="1">The sequence shown here is derived from an EMBL/GenBank/DDBJ whole genome shotgun (WGS) entry which is preliminary data.</text>
</comment>
<keyword evidence="2" id="KW-1185">Reference proteome</keyword>
<sequence>MLKLFCYKNSEDLNISPRKTILAENAILNIYPSLTDVNVSISSARFADTNKRTEVDNKRRNHLRRDTRFTESASLALKILDIHWDYANDEDKLLNCNPDNFKLTMSGFVCMLVLQFNDSETL</sequence>
<protein>
    <submittedName>
        <fullName evidence="1">Uncharacterized protein</fullName>
    </submittedName>
</protein>